<comment type="subunit">
    <text evidence="5">Component of the dolichol-phosphate mannose (DPM) synthase complex.</text>
</comment>
<dbReference type="Pfam" id="PF07297">
    <property type="entry name" value="DPM2"/>
    <property type="match status" value="1"/>
</dbReference>
<evidence type="ECO:0000256" key="2">
    <source>
        <dbReference type="ARBA" id="ARBA00022692"/>
    </source>
</evidence>
<sequence>MILAGYDRPLGITILFITSSILIYYSLWIILVPLLDQNHFVTRFFPAKISFHLLLGIPVTIITTVIIIIVSYSIFKLNTYKVIKLE</sequence>
<evidence type="ECO:0000256" key="4">
    <source>
        <dbReference type="ARBA" id="ARBA00023136"/>
    </source>
</evidence>
<evidence type="ECO:0000256" key="5">
    <source>
        <dbReference type="RuleBase" id="RU365084"/>
    </source>
</evidence>
<dbReference type="GO" id="GO:0030234">
    <property type="term" value="F:enzyme regulator activity"/>
    <property type="evidence" value="ECO:0007669"/>
    <property type="project" value="UniProtKB-UniRule"/>
</dbReference>
<feature type="transmembrane region" description="Helical" evidence="5">
    <location>
        <begin position="51"/>
        <end position="75"/>
    </location>
</feature>
<comment type="subcellular location">
    <subcellularLocation>
        <location evidence="5">Endoplasmic reticulum membrane</location>
        <topology evidence="5">Multi-pass membrane protein</topology>
    </subcellularLocation>
    <subcellularLocation>
        <location evidence="1">Membrane</location>
        <topology evidence="1">Multi-pass membrane protein</topology>
    </subcellularLocation>
</comment>
<comment type="function">
    <text evidence="5">Regulatory subunit of the dolichol-phosphate mannose (DPM) synthase complex; essential for the ER localization.</text>
</comment>
<evidence type="ECO:0000313" key="7">
    <source>
        <dbReference type="RefSeq" id="XP_027205290.1"/>
    </source>
</evidence>
<evidence type="ECO:0000256" key="1">
    <source>
        <dbReference type="ARBA" id="ARBA00004141"/>
    </source>
</evidence>
<dbReference type="UniPathway" id="UPA00378"/>
<reference evidence="7" key="1">
    <citation type="submission" date="2025-08" db="UniProtKB">
        <authorList>
            <consortium name="RefSeq"/>
        </authorList>
    </citation>
    <scope>IDENTIFICATION</scope>
    <source>
        <strain evidence="7">Airmid</strain>
    </source>
</reference>
<dbReference type="KEGG" id="dpte:113798899"/>
<comment type="similarity">
    <text evidence="5">Belongs to the DPM2 family.</text>
</comment>
<gene>
    <name evidence="7" type="primary">LOC113798899</name>
</gene>
<evidence type="ECO:0000313" key="6">
    <source>
        <dbReference type="Proteomes" id="UP000515146"/>
    </source>
</evidence>
<keyword evidence="5" id="KW-0256">Endoplasmic reticulum</keyword>
<keyword evidence="3 5" id="KW-1133">Transmembrane helix</keyword>
<dbReference type="Proteomes" id="UP000515146">
    <property type="component" value="Unplaced"/>
</dbReference>
<comment type="pathway">
    <text evidence="5">Protein modification; protein glycosylation.</text>
</comment>
<accession>A0A6P6YJ32</accession>
<evidence type="ECO:0000256" key="3">
    <source>
        <dbReference type="ARBA" id="ARBA00022989"/>
    </source>
</evidence>
<dbReference type="GO" id="GO:0005789">
    <property type="term" value="C:endoplasmic reticulum membrane"/>
    <property type="evidence" value="ECO:0007669"/>
    <property type="project" value="UniProtKB-SubCell"/>
</dbReference>
<dbReference type="InterPro" id="IPR009914">
    <property type="entry name" value="DPM2"/>
</dbReference>
<keyword evidence="2 5" id="KW-0812">Transmembrane</keyword>
<keyword evidence="4 5" id="KW-0472">Membrane</keyword>
<dbReference type="AlphaFoldDB" id="A0A6P6YJ32"/>
<dbReference type="GO" id="GO:0180047">
    <property type="term" value="P:dolichol phosphate mannose biosynthetic process"/>
    <property type="evidence" value="ECO:0007669"/>
    <property type="project" value="InterPro"/>
</dbReference>
<keyword evidence="6" id="KW-1185">Reference proteome</keyword>
<dbReference type="InParanoid" id="A0A6P6YJ32"/>
<name>A0A6P6YJ32_DERPT</name>
<organism evidence="6 7">
    <name type="scientific">Dermatophagoides pteronyssinus</name>
    <name type="common">European house dust mite</name>
    <dbReference type="NCBI Taxonomy" id="6956"/>
    <lineage>
        <taxon>Eukaryota</taxon>
        <taxon>Metazoa</taxon>
        <taxon>Ecdysozoa</taxon>
        <taxon>Arthropoda</taxon>
        <taxon>Chelicerata</taxon>
        <taxon>Arachnida</taxon>
        <taxon>Acari</taxon>
        <taxon>Acariformes</taxon>
        <taxon>Sarcoptiformes</taxon>
        <taxon>Astigmata</taxon>
        <taxon>Psoroptidia</taxon>
        <taxon>Analgoidea</taxon>
        <taxon>Pyroglyphidae</taxon>
        <taxon>Dermatophagoidinae</taxon>
        <taxon>Dermatophagoides</taxon>
    </lineage>
</organism>
<protein>
    <recommendedName>
        <fullName evidence="5">Dolichol phosphate-mannose biosynthesis regulatory protein</fullName>
    </recommendedName>
</protein>
<feature type="transmembrane region" description="Helical" evidence="5">
    <location>
        <begin position="12"/>
        <end position="31"/>
    </location>
</feature>
<proteinExistence type="inferred from homology"/>
<dbReference type="RefSeq" id="XP_027205290.1">
    <property type="nucleotide sequence ID" value="XM_027349489.1"/>
</dbReference>